<feature type="signal peptide" evidence="7">
    <location>
        <begin position="1"/>
        <end position="18"/>
    </location>
</feature>
<dbReference type="PANTHER" id="PTHR11802">
    <property type="entry name" value="SERINE PROTEASE FAMILY S10 SERINE CARBOXYPEPTIDASE"/>
    <property type="match status" value="1"/>
</dbReference>
<evidence type="ECO:0000313" key="8">
    <source>
        <dbReference type="EMBL" id="KAF7359676.1"/>
    </source>
</evidence>
<evidence type="ECO:0000256" key="1">
    <source>
        <dbReference type="ARBA" id="ARBA00009431"/>
    </source>
</evidence>
<dbReference type="PRINTS" id="PR00724">
    <property type="entry name" value="CRBOXYPTASEC"/>
</dbReference>
<dbReference type="PANTHER" id="PTHR11802:SF113">
    <property type="entry name" value="SERINE CARBOXYPEPTIDASE CTSA-4.1"/>
    <property type="match status" value="1"/>
</dbReference>
<accession>A0A8H6YJY6</accession>
<evidence type="ECO:0000313" key="9">
    <source>
        <dbReference type="Proteomes" id="UP000620124"/>
    </source>
</evidence>
<comment type="similarity">
    <text evidence="1 7">Belongs to the peptidase S10 family.</text>
</comment>
<dbReference type="PROSITE" id="PS00131">
    <property type="entry name" value="CARBOXYPEPT_SER_SER"/>
    <property type="match status" value="1"/>
</dbReference>
<dbReference type="AlphaFoldDB" id="A0A8H6YJY6"/>
<evidence type="ECO:0000256" key="4">
    <source>
        <dbReference type="ARBA" id="ARBA00022729"/>
    </source>
</evidence>
<dbReference type="Gene3D" id="1.10.287.410">
    <property type="match status" value="1"/>
</dbReference>
<feature type="chain" id="PRO_5034555371" description="Carboxypeptidase" evidence="7">
    <location>
        <begin position="19"/>
        <end position="491"/>
    </location>
</feature>
<reference evidence="8" key="1">
    <citation type="submission" date="2020-05" db="EMBL/GenBank/DDBJ databases">
        <title>Mycena genomes resolve the evolution of fungal bioluminescence.</title>
        <authorList>
            <person name="Tsai I.J."/>
        </authorList>
    </citation>
    <scope>NUCLEOTIDE SEQUENCE</scope>
    <source>
        <strain evidence="8">CCC161011</strain>
    </source>
</reference>
<dbReference type="GO" id="GO:0004185">
    <property type="term" value="F:serine-type carboxypeptidase activity"/>
    <property type="evidence" value="ECO:0007669"/>
    <property type="project" value="UniProtKB-UniRule"/>
</dbReference>
<keyword evidence="2 7" id="KW-0121">Carboxypeptidase</keyword>
<keyword evidence="9" id="KW-1185">Reference proteome</keyword>
<evidence type="ECO:0000256" key="5">
    <source>
        <dbReference type="ARBA" id="ARBA00022801"/>
    </source>
</evidence>
<evidence type="ECO:0000256" key="6">
    <source>
        <dbReference type="ARBA" id="ARBA00023180"/>
    </source>
</evidence>
<keyword evidence="5 7" id="KW-0378">Hydrolase</keyword>
<dbReference type="GO" id="GO:0006508">
    <property type="term" value="P:proteolysis"/>
    <property type="evidence" value="ECO:0007669"/>
    <property type="project" value="UniProtKB-KW"/>
</dbReference>
<evidence type="ECO:0000256" key="2">
    <source>
        <dbReference type="ARBA" id="ARBA00022645"/>
    </source>
</evidence>
<dbReference type="OrthoDB" id="443318at2759"/>
<proteinExistence type="inferred from homology"/>
<protein>
    <recommendedName>
        <fullName evidence="7">Carboxypeptidase</fullName>
        <ecNumber evidence="7">3.4.16.-</ecNumber>
    </recommendedName>
</protein>
<dbReference type="InterPro" id="IPR001563">
    <property type="entry name" value="Peptidase_S10"/>
</dbReference>
<dbReference type="EMBL" id="JACAZI010000005">
    <property type="protein sequence ID" value="KAF7359676.1"/>
    <property type="molecule type" value="Genomic_DNA"/>
</dbReference>
<keyword evidence="3 7" id="KW-0645">Protease</keyword>
<keyword evidence="4 7" id="KW-0732">Signal</keyword>
<organism evidence="8 9">
    <name type="scientific">Mycena venus</name>
    <dbReference type="NCBI Taxonomy" id="2733690"/>
    <lineage>
        <taxon>Eukaryota</taxon>
        <taxon>Fungi</taxon>
        <taxon>Dikarya</taxon>
        <taxon>Basidiomycota</taxon>
        <taxon>Agaricomycotina</taxon>
        <taxon>Agaricomycetes</taxon>
        <taxon>Agaricomycetidae</taxon>
        <taxon>Agaricales</taxon>
        <taxon>Marasmiineae</taxon>
        <taxon>Mycenaceae</taxon>
        <taxon>Mycena</taxon>
    </lineage>
</organism>
<dbReference type="Proteomes" id="UP000620124">
    <property type="component" value="Unassembled WGS sequence"/>
</dbReference>
<dbReference type="EC" id="3.4.16.-" evidence="7"/>
<dbReference type="InterPro" id="IPR029058">
    <property type="entry name" value="AB_hydrolase_fold"/>
</dbReference>
<sequence>MFLKTAAIAALLLPGLIAVASDASQTVFSTPNVDAASTFAPVGTLNVLSESSFTTLAHPEFPQYSVRMKKSNFCDEDVGYVTARFSFSENDSKLETDSAYTGYIDIQARHLFFYFFESRSDPDTDDVIFWTNGGPGCSSGIGLLMELGPCRVVNADNGTVHHAESWNSNANIFFIDQPIGVGFSYADYGEYVSTTEEAAQDIAAFVAIFFAHFSKFQGRGFHMSGESYAGRYLPVFAAAVYDQNPRLIKAGMPPINLTSVMIGNGMTDVPSMYPGWYEMQCSPASLPPVQDINRTCVQMKAALPRCIKWTKESCQDQFDLINCGAAMTFCFESIFSPYIATGLNNYDLSKKCEGENLCYVEIEEIVKYLNKEEVQAVLGVEVSRIQLGATEYVSALLERGVPVLIYVGTYDWVCNWVGNEAWTLALEWSGQAEFASQPLREWTVDGKRAGEDALGEGVHVRHCRWCWPYVAGDGESLDRWAAIVDCVHPSN</sequence>
<name>A0A8H6YJY6_9AGAR</name>
<evidence type="ECO:0000256" key="7">
    <source>
        <dbReference type="RuleBase" id="RU361156"/>
    </source>
</evidence>
<gene>
    <name evidence="8" type="ORF">MVEN_00691900</name>
</gene>
<comment type="caution">
    <text evidence="8">The sequence shown here is derived from an EMBL/GenBank/DDBJ whole genome shotgun (WGS) entry which is preliminary data.</text>
</comment>
<dbReference type="Gene3D" id="3.40.50.1820">
    <property type="entry name" value="alpha/beta hydrolase"/>
    <property type="match status" value="1"/>
</dbReference>
<dbReference type="InterPro" id="IPR018202">
    <property type="entry name" value="Ser_caboxypep_ser_AS"/>
</dbReference>
<keyword evidence="6" id="KW-0325">Glycoprotein</keyword>
<dbReference type="GO" id="GO:0000324">
    <property type="term" value="C:fungal-type vacuole"/>
    <property type="evidence" value="ECO:0007669"/>
    <property type="project" value="TreeGrafter"/>
</dbReference>
<dbReference type="Pfam" id="PF00450">
    <property type="entry name" value="Peptidase_S10"/>
    <property type="match status" value="1"/>
</dbReference>
<evidence type="ECO:0000256" key="3">
    <source>
        <dbReference type="ARBA" id="ARBA00022670"/>
    </source>
</evidence>
<dbReference type="SUPFAM" id="SSF53474">
    <property type="entry name" value="alpha/beta-Hydrolases"/>
    <property type="match status" value="1"/>
</dbReference>